<proteinExistence type="inferred from homology"/>
<dbReference type="NCBIfam" id="TIGR02510">
    <property type="entry name" value="NrdE-prime"/>
    <property type="match status" value="1"/>
</dbReference>
<dbReference type="SUPFAM" id="SSF51998">
    <property type="entry name" value="PFL-like glycyl radical enzymes"/>
    <property type="match status" value="1"/>
</dbReference>
<dbReference type="OrthoDB" id="9762933at2"/>
<dbReference type="GO" id="GO:0005971">
    <property type="term" value="C:ribonucleoside-diphosphate reductase complex"/>
    <property type="evidence" value="ECO:0007669"/>
    <property type="project" value="TreeGrafter"/>
</dbReference>
<evidence type="ECO:0000256" key="1">
    <source>
        <dbReference type="ARBA" id="ARBA00010406"/>
    </source>
</evidence>
<feature type="domain" description="Ribonucleotide reductase large subunit C-terminal" evidence="2">
    <location>
        <begin position="219"/>
        <end position="388"/>
    </location>
</feature>
<organism evidence="3 4">
    <name type="scientific">Moheibacter sediminis</name>
    <dbReference type="NCBI Taxonomy" id="1434700"/>
    <lineage>
        <taxon>Bacteria</taxon>
        <taxon>Pseudomonadati</taxon>
        <taxon>Bacteroidota</taxon>
        <taxon>Flavobacteriia</taxon>
        <taxon>Flavobacteriales</taxon>
        <taxon>Weeksellaceae</taxon>
        <taxon>Moheibacter</taxon>
    </lineage>
</organism>
<dbReference type="Gene3D" id="3.20.70.20">
    <property type="match status" value="1"/>
</dbReference>
<dbReference type="PANTHER" id="PTHR11573:SF6">
    <property type="entry name" value="RIBONUCLEOSIDE-DIPHOSPHATE REDUCTASE LARGE SUBUNIT"/>
    <property type="match status" value="1"/>
</dbReference>
<dbReference type="GO" id="GO:0009263">
    <property type="term" value="P:deoxyribonucleotide biosynthetic process"/>
    <property type="evidence" value="ECO:0007669"/>
    <property type="project" value="TreeGrafter"/>
</dbReference>
<name>A0A1W1ZQS7_9FLAO</name>
<dbReference type="AlphaFoldDB" id="A0A1W1ZQS7"/>
<dbReference type="PANTHER" id="PTHR11573">
    <property type="entry name" value="RIBONUCLEOSIDE-DIPHOSPHATE REDUCTASE LARGE CHAIN"/>
    <property type="match status" value="1"/>
</dbReference>
<comment type="similarity">
    <text evidence="1">Belongs to the ribonucleoside diphosphate reductase large chain family.</text>
</comment>
<dbReference type="STRING" id="1434700.SAMN06296427_103158"/>
<dbReference type="PRINTS" id="PR01183">
    <property type="entry name" value="RIBORDTASEM1"/>
</dbReference>
<dbReference type="InterPro" id="IPR039718">
    <property type="entry name" value="Rrm1"/>
</dbReference>
<accession>A0A1W1ZQS7</accession>
<dbReference type="Proteomes" id="UP000192393">
    <property type="component" value="Unassembled WGS sequence"/>
</dbReference>
<evidence type="ECO:0000259" key="2">
    <source>
        <dbReference type="Pfam" id="PF02867"/>
    </source>
</evidence>
<sequence length="566" mass="64027">MELQDKELPIQTTLQPELREKLWWKNEESEQILNRGYLLKGETVEGAIERICGAAAKRLYKPELKESFMEMVERGWMSLSSPIWANMGTERGLPISCFNVHIPDSIEGITHKLGEVIMQTKIGGGTSGYFGSLRERGSAVTDNGKSSGAVSFMKLFDTAMDTISQGGVRRGAFAAYIDIDHADIDEFLKIKNIGNPIQNLFTGVCVPDYWMQEMVDGDMEKRQVWAKILESRQQKGLPYILFSDNVNRNKPQVYKDLNMRINASNLCSEIMLPSNEDESFICCLSSMNLELYDEWKDTEAVKLAIFFLDAVLQEFIEKTEGNHYLASANRFAKRHRALGLGVLGWHSYLQKNMIPFEGLEAKMLTTEIFKHIQDRADKATQELARIYGEPELLKEYGRRNTTTLAIAPTTSSSAILGQTSPGIEPFSSNYYKAGLSKGNFMRKNKYLAKLLIEKGLDNEDTWRNIMLNGGSVQQVDGLTDHEKAVFKTFKEISQLEIIQQASIRQKYVDQSQSLNLNIPSELPIKDVNNLLIEAWKLGVKTLYYQRSQSVSKEMVTNLVSCSSCES</sequence>
<dbReference type="GO" id="GO:0004748">
    <property type="term" value="F:ribonucleoside-diphosphate reductase activity, thioredoxin disulfide as acceptor"/>
    <property type="evidence" value="ECO:0007669"/>
    <property type="project" value="TreeGrafter"/>
</dbReference>
<dbReference type="RefSeq" id="WP_084016746.1">
    <property type="nucleotide sequence ID" value="NZ_FWXS01000003.1"/>
</dbReference>
<feature type="domain" description="Ribonucleotide reductase large subunit C-terminal" evidence="2">
    <location>
        <begin position="392"/>
        <end position="544"/>
    </location>
</feature>
<evidence type="ECO:0000313" key="3">
    <source>
        <dbReference type="EMBL" id="SMC50717.1"/>
    </source>
</evidence>
<feature type="domain" description="Ribonucleotide reductase large subunit C-terminal" evidence="2">
    <location>
        <begin position="96"/>
        <end position="216"/>
    </location>
</feature>
<reference evidence="3 4" key="1">
    <citation type="submission" date="2017-04" db="EMBL/GenBank/DDBJ databases">
        <authorList>
            <person name="Afonso C.L."/>
            <person name="Miller P.J."/>
            <person name="Scott M.A."/>
            <person name="Spackman E."/>
            <person name="Goraichik I."/>
            <person name="Dimitrov K.M."/>
            <person name="Suarez D.L."/>
            <person name="Swayne D.E."/>
        </authorList>
    </citation>
    <scope>NUCLEOTIDE SEQUENCE [LARGE SCALE GENOMIC DNA]</scope>
    <source>
        <strain evidence="3 4">CGMCC 1.12708</strain>
    </source>
</reference>
<dbReference type="Pfam" id="PF02867">
    <property type="entry name" value="Ribonuc_red_lgC"/>
    <property type="match status" value="3"/>
</dbReference>
<dbReference type="GO" id="GO:0005524">
    <property type="term" value="F:ATP binding"/>
    <property type="evidence" value="ECO:0007669"/>
    <property type="project" value="TreeGrafter"/>
</dbReference>
<protein>
    <submittedName>
        <fullName evidence="3">Ribonucleoside-diphosphate reductase alpha chain</fullName>
    </submittedName>
</protein>
<dbReference type="InterPro" id="IPR013350">
    <property type="entry name" value="RNR_alpha"/>
</dbReference>
<dbReference type="InterPro" id="IPR000788">
    <property type="entry name" value="RNR_lg_C"/>
</dbReference>
<evidence type="ECO:0000313" key="4">
    <source>
        <dbReference type="Proteomes" id="UP000192393"/>
    </source>
</evidence>
<keyword evidence="4" id="KW-1185">Reference proteome</keyword>
<gene>
    <name evidence="3" type="ORF">SAMN06296427_103158</name>
</gene>
<dbReference type="EMBL" id="FWXS01000003">
    <property type="protein sequence ID" value="SMC50717.1"/>
    <property type="molecule type" value="Genomic_DNA"/>
</dbReference>
<dbReference type="NCBIfam" id="NF006577">
    <property type="entry name" value="PRK09102.1"/>
    <property type="match status" value="1"/>
</dbReference>